<dbReference type="Proteomes" id="UP001551695">
    <property type="component" value="Unassembled WGS sequence"/>
</dbReference>
<proteinExistence type="predicted"/>
<evidence type="ECO:0000313" key="2">
    <source>
        <dbReference type="Proteomes" id="UP001551695"/>
    </source>
</evidence>
<comment type="caution">
    <text evidence="1">The sequence shown here is derived from an EMBL/GenBank/DDBJ whole genome shotgun (WGS) entry which is preliminary data.</text>
</comment>
<sequence length="40" mass="4122">MVSPADPVVLLEGTKPFHVGCLPVDDEAKPGVPGSGADYR</sequence>
<keyword evidence="2" id="KW-1185">Reference proteome</keyword>
<dbReference type="RefSeq" id="WP_357781768.1">
    <property type="nucleotide sequence ID" value="NZ_JBFAKC010000004.1"/>
</dbReference>
<organism evidence="1 2">
    <name type="scientific">Nocardia aurea</name>
    <dbReference type="NCBI Taxonomy" id="2144174"/>
    <lineage>
        <taxon>Bacteria</taxon>
        <taxon>Bacillati</taxon>
        <taxon>Actinomycetota</taxon>
        <taxon>Actinomycetes</taxon>
        <taxon>Mycobacteriales</taxon>
        <taxon>Nocardiaceae</taxon>
        <taxon>Nocardia</taxon>
    </lineage>
</organism>
<gene>
    <name evidence="1" type="ORF">AB0I48_09275</name>
</gene>
<evidence type="ECO:0000313" key="1">
    <source>
        <dbReference type="EMBL" id="MEV0707740.1"/>
    </source>
</evidence>
<reference evidence="1 2" key="1">
    <citation type="submission" date="2024-06" db="EMBL/GenBank/DDBJ databases">
        <title>The Natural Products Discovery Center: Release of the First 8490 Sequenced Strains for Exploring Actinobacteria Biosynthetic Diversity.</title>
        <authorList>
            <person name="Kalkreuter E."/>
            <person name="Kautsar S.A."/>
            <person name="Yang D."/>
            <person name="Bader C.D."/>
            <person name="Teijaro C.N."/>
            <person name="Fluegel L."/>
            <person name="Davis C.M."/>
            <person name="Simpson J.R."/>
            <person name="Lauterbach L."/>
            <person name="Steele A.D."/>
            <person name="Gui C."/>
            <person name="Meng S."/>
            <person name="Li G."/>
            <person name="Viehrig K."/>
            <person name="Ye F."/>
            <person name="Su P."/>
            <person name="Kiefer A.F."/>
            <person name="Nichols A."/>
            <person name="Cepeda A.J."/>
            <person name="Yan W."/>
            <person name="Fan B."/>
            <person name="Jiang Y."/>
            <person name="Adhikari A."/>
            <person name="Zheng C.-J."/>
            <person name="Schuster L."/>
            <person name="Cowan T.M."/>
            <person name="Smanski M.J."/>
            <person name="Chevrette M.G."/>
            <person name="De Carvalho L.P.S."/>
            <person name="Shen B."/>
        </authorList>
    </citation>
    <scope>NUCLEOTIDE SEQUENCE [LARGE SCALE GENOMIC DNA]</scope>
    <source>
        <strain evidence="1 2">NPDC050403</strain>
    </source>
</reference>
<name>A0ABV3FQR1_9NOCA</name>
<accession>A0ABV3FQR1</accession>
<protein>
    <submittedName>
        <fullName evidence="1">Uncharacterized protein</fullName>
    </submittedName>
</protein>
<dbReference type="EMBL" id="JBFAKC010000004">
    <property type="protein sequence ID" value="MEV0707740.1"/>
    <property type="molecule type" value="Genomic_DNA"/>
</dbReference>